<dbReference type="FunFam" id="3.10.20.580:FF:000001">
    <property type="entry name" value="Ribonuclease J"/>
    <property type="match status" value="1"/>
</dbReference>
<dbReference type="InterPro" id="IPR011108">
    <property type="entry name" value="RMMBL"/>
</dbReference>
<evidence type="ECO:0000256" key="1">
    <source>
        <dbReference type="ARBA" id="ARBA00004496"/>
    </source>
</evidence>
<feature type="binding site" evidence="13">
    <location>
        <position position="52"/>
    </location>
    <ligand>
        <name>Ca(2+)</name>
        <dbReference type="ChEBI" id="CHEBI:29108"/>
    </ligand>
</feature>
<keyword evidence="7 13" id="KW-0862">Zinc</keyword>
<protein>
    <recommendedName>
        <fullName evidence="10">Ribonuclease J</fullName>
        <shortName evidence="10">RNase J</shortName>
        <ecNumber evidence="10">3.1.-.-</ecNumber>
    </recommendedName>
</protein>
<dbReference type="HAMAP" id="MF_01491">
    <property type="entry name" value="RNase_J_bact"/>
    <property type="match status" value="1"/>
</dbReference>
<dbReference type="Pfam" id="PF22505">
    <property type="entry name" value="RNase_J_b_CASP"/>
    <property type="match status" value="1"/>
</dbReference>
<dbReference type="AlphaFoldDB" id="A0A0M6WTD9"/>
<dbReference type="NCBIfam" id="TIGR00649">
    <property type="entry name" value="MG423"/>
    <property type="match status" value="1"/>
</dbReference>
<comment type="subunit">
    <text evidence="10">Homodimer, may be a subunit of the RNA degradosome.</text>
</comment>
<keyword evidence="13" id="KW-0106">Calcium</keyword>
<feature type="binding site" evidence="13">
    <location>
        <position position="392"/>
    </location>
    <ligand>
        <name>Zn(2+)</name>
        <dbReference type="ChEBI" id="CHEBI:29105"/>
        <label>1</label>
        <note>catalytic</note>
    </ligand>
</feature>
<dbReference type="Proteomes" id="UP000095495">
    <property type="component" value="Unassembled WGS sequence"/>
</dbReference>
<dbReference type="Gene3D" id="3.60.15.10">
    <property type="entry name" value="Ribonuclease Z/Hydroxyacylglutathione hydrolase-like"/>
    <property type="match status" value="1"/>
</dbReference>
<dbReference type="InterPro" id="IPR001279">
    <property type="entry name" value="Metallo-B-lactamas"/>
</dbReference>
<evidence type="ECO:0000256" key="13">
    <source>
        <dbReference type="PIRSR" id="PIRSR004803-3"/>
    </source>
</evidence>
<dbReference type="GO" id="GO:0003723">
    <property type="term" value="F:RNA binding"/>
    <property type="evidence" value="ECO:0007669"/>
    <property type="project" value="UniProtKB-UniRule"/>
</dbReference>
<dbReference type="GO" id="GO:0008270">
    <property type="term" value="F:zinc ion binding"/>
    <property type="evidence" value="ECO:0007669"/>
    <property type="project" value="InterPro"/>
</dbReference>
<dbReference type="SUPFAM" id="SSF56281">
    <property type="entry name" value="Metallo-hydrolase/oxidoreductase"/>
    <property type="match status" value="1"/>
</dbReference>
<dbReference type="Pfam" id="PF17770">
    <property type="entry name" value="RNase_J_C"/>
    <property type="match status" value="1"/>
</dbReference>
<dbReference type="PANTHER" id="PTHR43694">
    <property type="entry name" value="RIBONUCLEASE J"/>
    <property type="match status" value="1"/>
</dbReference>
<proteinExistence type="inferred from homology"/>
<dbReference type="EMBL" id="CVRR01000033">
    <property type="protein sequence ID" value="CRL40479.1"/>
    <property type="molecule type" value="Genomic_DNA"/>
</dbReference>
<reference evidence="17" key="1">
    <citation type="submission" date="2015-05" db="EMBL/GenBank/DDBJ databases">
        <authorList>
            <consortium name="Pathogen Informatics"/>
        </authorList>
    </citation>
    <scope>NUCLEOTIDE SEQUENCE [LARGE SCALE GENOMIC DNA]</scope>
    <source>
        <strain evidence="16 18">2789STDY5608863</strain>
        <strain evidence="17">M72</strain>
    </source>
</reference>
<keyword evidence="3 10" id="KW-0540">Nuclease</keyword>
<keyword evidence="6 10" id="KW-0378">Hydrolase</keyword>
<evidence type="ECO:0000256" key="11">
    <source>
        <dbReference type="PIRSR" id="PIRSR004803-1"/>
    </source>
</evidence>
<evidence type="ECO:0000259" key="14">
    <source>
        <dbReference type="SMART" id="SM00849"/>
    </source>
</evidence>
<evidence type="ECO:0000256" key="5">
    <source>
        <dbReference type="ARBA" id="ARBA00022759"/>
    </source>
</evidence>
<accession>A0A0M6WTD9</accession>
<evidence type="ECO:0000256" key="8">
    <source>
        <dbReference type="ARBA" id="ARBA00022839"/>
    </source>
</evidence>
<dbReference type="RefSeq" id="WP_022046440.1">
    <property type="nucleotide sequence ID" value="NZ_CP173697.1"/>
</dbReference>
<feature type="binding site" evidence="13">
    <location>
        <position position="77"/>
    </location>
    <ligand>
        <name>Zn(2+)</name>
        <dbReference type="ChEBI" id="CHEBI:29105"/>
        <label>1</label>
        <note>catalytic</note>
    </ligand>
</feature>
<evidence type="ECO:0000256" key="9">
    <source>
        <dbReference type="ARBA" id="ARBA00022884"/>
    </source>
</evidence>
<feature type="binding site" evidence="13">
    <location>
        <position position="82"/>
    </location>
    <ligand>
        <name>Zn(2+)</name>
        <dbReference type="ChEBI" id="CHEBI:29105"/>
        <label>1</label>
        <note>catalytic</note>
    </ligand>
</feature>
<dbReference type="InterPro" id="IPR036866">
    <property type="entry name" value="RibonucZ/Hydroxyglut_hydro"/>
</dbReference>
<evidence type="ECO:0000313" key="15">
    <source>
        <dbReference type="EMBL" id="CRL40479.1"/>
    </source>
</evidence>
<feature type="binding site" evidence="13">
    <location>
        <position position="167"/>
    </location>
    <ligand>
        <name>Zn(2+)</name>
        <dbReference type="ChEBI" id="CHEBI:29105"/>
        <label>1</label>
        <note>catalytic</note>
    </ligand>
</feature>
<comment type="function">
    <text evidence="10">An RNase that has 5'-3' exonuclease and possibly endonuclease activity. Involved in maturation of rRNA and in some organisms also mRNA maturation and/or decay.</text>
</comment>
<evidence type="ECO:0000313" key="18">
    <source>
        <dbReference type="Proteomes" id="UP000095495"/>
    </source>
</evidence>
<dbReference type="InterPro" id="IPR055132">
    <property type="entry name" value="RNase_J_b_CASP"/>
</dbReference>
<keyword evidence="17" id="KW-1185">Reference proteome</keyword>
<organism evidence="15 17">
    <name type="scientific">Roseburia faecis</name>
    <dbReference type="NCBI Taxonomy" id="301302"/>
    <lineage>
        <taxon>Bacteria</taxon>
        <taxon>Bacillati</taxon>
        <taxon>Bacillota</taxon>
        <taxon>Clostridia</taxon>
        <taxon>Lachnospirales</taxon>
        <taxon>Lachnospiraceae</taxon>
        <taxon>Roseburia</taxon>
    </lineage>
</organism>
<dbReference type="EC" id="3.1.-.-" evidence="10"/>
<dbReference type="InterPro" id="IPR004613">
    <property type="entry name" value="RNase_J"/>
</dbReference>
<evidence type="ECO:0000256" key="2">
    <source>
        <dbReference type="ARBA" id="ARBA00022490"/>
    </source>
</evidence>
<dbReference type="InterPro" id="IPR041636">
    <property type="entry name" value="RNase_J_C"/>
</dbReference>
<feature type="binding site" evidence="13">
    <location>
        <position position="145"/>
    </location>
    <ligand>
        <name>Zn(2+)</name>
        <dbReference type="ChEBI" id="CHEBI:29105"/>
        <label>1</label>
        <note>catalytic</note>
    </ligand>
</feature>
<dbReference type="Gene3D" id="3.40.50.10710">
    <property type="entry name" value="Metallo-hydrolase/oxidoreductase"/>
    <property type="match status" value="1"/>
</dbReference>
<dbReference type="InterPro" id="IPR030854">
    <property type="entry name" value="RNase_J_bac"/>
</dbReference>
<evidence type="ECO:0000256" key="3">
    <source>
        <dbReference type="ARBA" id="ARBA00022722"/>
    </source>
</evidence>
<reference evidence="15" key="2">
    <citation type="submission" date="2015-05" db="EMBL/GenBank/DDBJ databases">
        <authorList>
            <person name="Wang D.B."/>
            <person name="Wang M."/>
        </authorList>
    </citation>
    <scope>NUCLEOTIDE SEQUENCE [LARGE SCALE GENOMIC DNA]</scope>
    <source>
        <strain evidence="15">M72</strain>
    </source>
</reference>
<evidence type="ECO:0000256" key="7">
    <source>
        <dbReference type="ARBA" id="ARBA00022833"/>
    </source>
</evidence>
<comment type="cofactor">
    <cofactor evidence="13">
        <name>Zn(2+)</name>
        <dbReference type="ChEBI" id="CHEBI:29105"/>
    </cofactor>
    <text evidence="13">Binds 2 Zn(2+) ions per subunit. It is not clear if Zn(2+) or Mg(2+) is physiologically important.</text>
</comment>
<keyword evidence="9 10" id="KW-0694">RNA-binding</keyword>
<keyword evidence="2 10" id="KW-0963">Cytoplasm</keyword>
<evidence type="ECO:0000256" key="10">
    <source>
        <dbReference type="HAMAP-Rule" id="MF_01491"/>
    </source>
</evidence>
<dbReference type="GO" id="GO:0005737">
    <property type="term" value="C:cytoplasm"/>
    <property type="evidence" value="ECO:0007669"/>
    <property type="project" value="UniProtKB-SubCell"/>
</dbReference>
<feature type="active site" description="Proton acceptor" evidence="11">
    <location>
        <position position="370"/>
    </location>
</feature>
<dbReference type="CDD" id="cd07714">
    <property type="entry name" value="RNaseJ_MBL-fold"/>
    <property type="match status" value="1"/>
</dbReference>
<dbReference type="PIRSF" id="PIRSF004803">
    <property type="entry name" value="RnjA"/>
    <property type="match status" value="1"/>
</dbReference>
<evidence type="ECO:0000256" key="6">
    <source>
        <dbReference type="ARBA" id="ARBA00022801"/>
    </source>
</evidence>
<dbReference type="GeneID" id="99747596"/>
<dbReference type="GO" id="GO:0006364">
    <property type="term" value="P:rRNA processing"/>
    <property type="evidence" value="ECO:0007669"/>
    <property type="project" value="UniProtKB-UniRule"/>
</dbReference>
<dbReference type="PANTHER" id="PTHR43694:SF1">
    <property type="entry name" value="RIBONUCLEASE J"/>
    <property type="match status" value="1"/>
</dbReference>
<feature type="domain" description="Metallo-beta-lactamase" evidence="14">
    <location>
        <begin position="24"/>
        <end position="226"/>
    </location>
</feature>
<comment type="cofactor">
    <cofactor evidence="13">
        <name>Ca(2+)</name>
        <dbReference type="ChEBI" id="CHEBI:29108"/>
    </cofactor>
    <text evidence="13">Binds 1 Ca(2+) cation per subunit. Seen in 1 crystal structure, it is not clear if it is physiologically important.</text>
</comment>
<feature type="binding site" evidence="10 12">
    <location>
        <begin position="366"/>
        <end position="370"/>
    </location>
    <ligand>
        <name>substrate</name>
    </ligand>
</feature>
<feature type="binding site" evidence="13">
    <location>
        <position position="445"/>
    </location>
    <ligand>
        <name>Ca(2+)</name>
        <dbReference type="ChEBI" id="CHEBI:29108"/>
    </ligand>
</feature>
<dbReference type="Pfam" id="PF00753">
    <property type="entry name" value="Lactamase_B"/>
    <property type="match status" value="1"/>
</dbReference>
<dbReference type="GO" id="GO:0004521">
    <property type="term" value="F:RNA endonuclease activity"/>
    <property type="evidence" value="ECO:0007669"/>
    <property type="project" value="UniProtKB-UniRule"/>
</dbReference>
<feature type="active site" description="Proton donor" evidence="11">
    <location>
        <position position="199"/>
    </location>
</feature>
<dbReference type="SMART" id="SM00849">
    <property type="entry name" value="Lactamase_B"/>
    <property type="match status" value="1"/>
</dbReference>
<sequence length="557" mass="61671">MKKQEKQNNSKLKIIPLGGLEQIGMNITAFEYEDSIIVVDCGLAFPEDDMYGVDLVIPDVTYLKENIDRVKGFFITHGHEDHIGAIPYVLKDVNVPIYSTRLTNALIEHKLEEHDMLKKVKRKVVKYGQHINLGCFRVEFIRTNHSIQDAAALAIYSPAGIVLHTGDFKVDYTPVFGDAIDLQRFGEIGKKGVLALLCDSTNAERPGFTDSEKSVGKTLDNIFSEHKNTRIIIATFASNVDRVQQIINSADKFGRKVAIEGRSMVNIVSIASELGYISLPDNILIDVDQLKNYPDEKTVIITTGSQGESMAALSRMASGMHRKVTIKPNDTIVFSSHPIPGNEKSVTGVINELMRKGADVIFEDVHVSGHACKEDIKLIYSLVNPLYAIPVHGEYKHLIAQAKIAEELGYDSDHIKILSSGDVLEIDENGAEVTGHVPVGNVMVDGLGVGDVGNIVLRDRQRLAEDGIIIVVMTLENGTGQVLAGPDIVSRGFVYVRNSESLMDEAKTVLDKTMDYCMDHNITDWGKIKNEVKDALGDFVWKETKRRPMIMPIIMEV</sequence>
<feature type="binding site" evidence="13">
    <location>
        <position position="81"/>
    </location>
    <ligand>
        <name>Zn(2+)</name>
        <dbReference type="ChEBI" id="CHEBI:29105"/>
        <label>1</label>
        <note>catalytic</note>
    </ligand>
</feature>
<comment type="similarity">
    <text evidence="10">Belongs to the metallo-beta-lactamase superfamily. RNA-metabolizing metallo-beta-lactamase-like family. Bacterial RNase J subfamily.</text>
</comment>
<evidence type="ECO:0000313" key="16">
    <source>
        <dbReference type="EMBL" id="CUN00308.1"/>
    </source>
</evidence>
<evidence type="ECO:0000256" key="12">
    <source>
        <dbReference type="PIRSR" id="PIRSR004803-2"/>
    </source>
</evidence>
<dbReference type="Pfam" id="PF07521">
    <property type="entry name" value="RMMBL"/>
    <property type="match status" value="1"/>
</dbReference>
<feature type="binding site" evidence="13">
    <location>
        <position position="54"/>
    </location>
    <ligand>
        <name>Ca(2+)</name>
        <dbReference type="ChEBI" id="CHEBI:29108"/>
    </ligand>
</feature>
<feature type="binding site" evidence="12">
    <location>
        <begin position="237"/>
        <end position="239"/>
    </location>
    <ligand>
        <name>substrate</name>
    </ligand>
</feature>
<evidence type="ECO:0000256" key="4">
    <source>
        <dbReference type="ARBA" id="ARBA00022723"/>
    </source>
</evidence>
<keyword evidence="8 10" id="KW-0269">Exonuclease</keyword>
<keyword evidence="10" id="KW-0698">rRNA processing</keyword>
<name>A0A0M6WTD9_9FIRM</name>
<keyword evidence="5 10" id="KW-0255">Endonuclease</keyword>
<dbReference type="EMBL" id="CYXV01000008">
    <property type="protein sequence ID" value="CUN00308.1"/>
    <property type="molecule type" value="Genomic_DNA"/>
</dbReference>
<dbReference type="InterPro" id="IPR042173">
    <property type="entry name" value="RNase_J_2"/>
</dbReference>
<dbReference type="STRING" id="301302.ERS852420_02071"/>
<dbReference type="Proteomes" id="UP000049979">
    <property type="component" value="Unassembled WGS sequence"/>
</dbReference>
<dbReference type="Gene3D" id="3.10.20.580">
    <property type="match status" value="1"/>
</dbReference>
<comment type="subcellular location">
    <subcellularLocation>
        <location evidence="1 10">Cytoplasm</location>
    </subcellularLocation>
</comment>
<feature type="binding site" evidence="13">
    <location>
        <position position="79"/>
    </location>
    <ligand>
        <name>Zn(2+)</name>
        <dbReference type="ChEBI" id="CHEBI:29105"/>
        <label>2</label>
        <note>catalytic</note>
    </ligand>
</feature>
<evidence type="ECO:0000313" key="17">
    <source>
        <dbReference type="Proteomes" id="UP000049979"/>
    </source>
</evidence>
<keyword evidence="4 13" id="KW-0479">Metal-binding</keyword>
<gene>
    <name evidence="16" type="primary">rnjA</name>
    <name evidence="10" type="synonym">rnj</name>
    <name evidence="16" type="ORF">ERS852420_02071</name>
    <name evidence="15" type="ORF">M72_09641</name>
</gene>
<dbReference type="OrthoDB" id="9758375at2"/>
<dbReference type="GO" id="GO:0004534">
    <property type="term" value="F:5'-3' RNA exonuclease activity"/>
    <property type="evidence" value="ECO:0007669"/>
    <property type="project" value="UniProtKB-UniRule"/>
</dbReference>